<evidence type="ECO:0000256" key="18">
    <source>
        <dbReference type="HAMAP-Rule" id="MF_01966"/>
    </source>
</evidence>
<dbReference type="Proteomes" id="UP000326789">
    <property type="component" value="Unassembled WGS sequence"/>
</dbReference>
<comment type="cofactor">
    <cofactor evidence="17">
        <name>Mg(2+)</name>
        <dbReference type="ChEBI" id="CHEBI:18420"/>
    </cofactor>
</comment>
<accession>A0A5N3QT04</accession>
<name>A0A5N3QT04_9VIBR</name>
<keyword evidence="8 17" id="KW-0521">NADP</keyword>
<dbReference type="GO" id="GO:0052856">
    <property type="term" value="F:NAD(P)HX epimerase activity"/>
    <property type="evidence" value="ECO:0007669"/>
    <property type="project" value="UniProtKB-UniRule"/>
</dbReference>
<evidence type="ECO:0000256" key="3">
    <source>
        <dbReference type="ARBA" id="ARBA00006001"/>
    </source>
</evidence>
<comment type="catalytic activity">
    <reaction evidence="16 17 19">
        <text>(6S)-NADPHX + ADP = AMP + phosphate + NADPH + H(+)</text>
        <dbReference type="Rhea" id="RHEA:32235"/>
        <dbReference type="ChEBI" id="CHEBI:15378"/>
        <dbReference type="ChEBI" id="CHEBI:43474"/>
        <dbReference type="ChEBI" id="CHEBI:57783"/>
        <dbReference type="ChEBI" id="CHEBI:64076"/>
        <dbReference type="ChEBI" id="CHEBI:456215"/>
        <dbReference type="ChEBI" id="CHEBI:456216"/>
        <dbReference type="EC" id="4.2.1.136"/>
    </reaction>
</comment>
<dbReference type="InterPro" id="IPR029056">
    <property type="entry name" value="Ribokinase-like"/>
</dbReference>
<dbReference type="NCBIfam" id="TIGR00196">
    <property type="entry name" value="yjeF_cterm"/>
    <property type="match status" value="1"/>
</dbReference>
<evidence type="ECO:0000259" key="21">
    <source>
        <dbReference type="PROSITE" id="PS51385"/>
    </source>
</evidence>
<dbReference type="GO" id="GO:0005524">
    <property type="term" value="F:ATP binding"/>
    <property type="evidence" value="ECO:0007669"/>
    <property type="project" value="UniProtKB-UniRule"/>
</dbReference>
<feature type="domain" description="YjeF C-terminal" evidence="20">
    <location>
        <begin position="231"/>
        <end position="500"/>
    </location>
</feature>
<comment type="similarity">
    <text evidence="3 19">In the N-terminal section; belongs to the NnrE/AIBP family.</text>
</comment>
<dbReference type="PIRSF" id="PIRSF017184">
    <property type="entry name" value="Nnr"/>
    <property type="match status" value="1"/>
</dbReference>
<keyword evidence="11 18" id="KW-0413">Isomerase</keyword>
<evidence type="ECO:0000256" key="16">
    <source>
        <dbReference type="ARBA" id="ARBA00049209"/>
    </source>
</evidence>
<dbReference type="PROSITE" id="PS01050">
    <property type="entry name" value="YJEF_C_2"/>
    <property type="match status" value="1"/>
</dbReference>
<dbReference type="Pfam" id="PF01256">
    <property type="entry name" value="Carb_kinase"/>
    <property type="match status" value="1"/>
</dbReference>
<feature type="binding site" evidence="17">
    <location>
        <begin position="412"/>
        <end position="416"/>
    </location>
    <ligand>
        <name>AMP</name>
        <dbReference type="ChEBI" id="CHEBI:456215"/>
    </ligand>
</feature>
<evidence type="ECO:0000256" key="12">
    <source>
        <dbReference type="ARBA" id="ARBA00023239"/>
    </source>
</evidence>
<evidence type="ECO:0000313" key="22">
    <source>
        <dbReference type="EMBL" id="KAB0285357.1"/>
    </source>
</evidence>
<dbReference type="SUPFAM" id="SSF64153">
    <property type="entry name" value="YjeF N-terminal domain-like"/>
    <property type="match status" value="1"/>
</dbReference>
<evidence type="ECO:0000256" key="13">
    <source>
        <dbReference type="ARBA" id="ARBA00023268"/>
    </source>
</evidence>
<comment type="similarity">
    <text evidence="18">Belongs to the NnrE/AIBP family.</text>
</comment>
<feature type="binding site" evidence="17">
    <location>
        <position position="266"/>
    </location>
    <ligand>
        <name>(6S)-NADPHX</name>
        <dbReference type="ChEBI" id="CHEBI:64076"/>
    </ligand>
</feature>
<dbReference type="PROSITE" id="PS51383">
    <property type="entry name" value="YJEF_C_3"/>
    <property type="match status" value="1"/>
</dbReference>
<dbReference type="InterPro" id="IPR017953">
    <property type="entry name" value="Carbohydrate_kinase_pred_CS"/>
</dbReference>
<comment type="subunit">
    <text evidence="17">Homotetramer.</text>
</comment>
<dbReference type="NCBIfam" id="TIGR00197">
    <property type="entry name" value="yjeF_nterm"/>
    <property type="match status" value="1"/>
</dbReference>
<evidence type="ECO:0000256" key="5">
    <source>
        <dbReference type="ARBA" id="ARBA00022723"/>
    </source>
</evidence>
<feature type="binding site" evidence="18">
    <location>
        <position position="69"/>
    </location>
    <ligand>
        <name>K(+)</name>
        <dbReference type="ChEBI" id="CHEBI:29103"/>
    </ligand>
</feature>
<comment type="catalytic activity">
    <reaction evidence="15 17 19">
        <text>(6S)-NADHX + ADP = AMP + phosphate + NADH + H(+)</text>
        <dbReference type="Rhea" id="RHEA:32223"/>
        <dbReference type="ChEBI" id="CHEBI:15378"/>
        <dbReference type="ChEBI" id="CHEBI:43474"/>
        <dbReference type="ChEBI" id="CHEBI:57945"/>
        <dbReference type="ChEBI" id="CHEBI:64074"/>
        <dbReference type="ChEBI" id="CHEBI:456215"/>
        <dbReference type="ChEBI" id="CHEBI:456216"/>
        <dbReference type="EC" id="4.2.1.136"/>
    </reaction>
</comment>
<comment type="function">
    <text evidence="17">Catalyzes the dehydration of the S-form of NAD(P)HX at the expense of ADP, which is converted to AMP. Together with NAD(P)HX epimerase, which catalyzes the epimerization of the S- and R-forms, the enzyme allows the repair of both epimers of NAD(P)HX, a damaged form of NAD(P)H that is a result of enzymatic or heat-dependent hydration.</text>
</comment>
<evidence type="ECO:0000256" key="7">
    <source>
        <dbReference type="ARBA" id="ARBA00022840"/>
    </source>
</evidence>
<comment type="caution">
    <text evidence="22">The sequence shown here is derived from an EMBL/GenBank/DDBJ whole genome shotgun (WGS) entry which is preliminary data.</text>
</comment>
<feature type="binding site" evidence="18">
    <location>
        <position position="165"/>
    </location>
    <ligand>
        <name>(6S)-NADPHX</name>
        <dbReference type="ChEBI" id="CHEBI:64076"/>
    </ligand>
</feature>
<dbReference type="CDD" id="cd01171">
    <property type="entry name" value="YXKO-related"/>
    <property type="match status" value="1"/>
</dbReference>
<dbReference type="PANTHER" id="PTHR12592">
    <property type="entry name" value="ATP-DEPENDENT (S)-NAD(P)H-HYDRATE DEHYDRATASE FAMILY MEMBER"/>
    <property type="match status" value="1"/>
</dbReference>
<evidence type="ECO:0000256" key="2">
    <source>
        <dbReference type="ARBA" id="ARBA00000909"/>
    </source>
</evidence>
<dbReference type="Pfam" id="PF03853">
    <property type="entry name" value="YjeF_N"/>
    <property type="match status" value="1"/>
</dbReference>
<evidence type="ECO:0000256" key="14">
    <source>
        <dbReference type="ARBA" id="ARBA00025153"/>
    </source>
</evidence>
<evidence type="ECO:0000256" key="19">
    <source>
        <dbReference type="PIRNR" id="PIRNR017184"/>
    </source>
</evidence>
<keyword evidence="6 17" id="KW-0547">Nucleotide-binding</keyword>
<evidence type="ECO:0000256" key="6">
    <source>
        <dbReference type="ARBA" id="ARBA00022741"/>
    </source>
</evidence>
<organism evidence="22 23">
    <name type="scientific">Vibrio fortis</name>
    <dbReference type="NCBI Taxonomy" id="212667"/>
    <lineage>
        <taxon>Bacteria</taxon>
        <taxon>Pseudomonadati</taxon>
        <taxon>Pseudomonadota</taxon>
        <taxon>Gammaproteobacteria</taxon>
        <taxon>Vibrionales</taxon>
        <taxon>Vibrionaceae</taxon>
        <taxon>Vibrio</taxon>
    </lineage>
</organism>
<dbReference type="GO" id="GO:0046872">
    <property type="term" value="F:metal ion binding"/>
    <property type="evidence" value="ECO:0007669"/>
    <property type="project" value="UniProtKB-UniRule"/>
</dbReference>
<evidence type="ECO:0000256" key="10">
    <source>
        <dbReference type="ARBA" id="ARBA00023027"/>
    </source>
</evidence>
<dbReference type="InterPro" id="IPR004443">
    <property type="entry name" value="YjeF_N_dom"/>
</dbReference>
<comment type="similarity">
    <text evidence="4 19">In the C-terminal section; belongs to the NnrD/CARKD family.</text>
</comment>
<comment type="catalytic activity">
    <reaction evidence="1 18 19">
        <text>(6R)-NADHX = (6S)-NADHX</text>
        <dbReference type="Rhea" id="RHEA:32215"/>
        <dbReference type="ChEBI" id="CHEBI:64074"/>
        <dbReference type="ChEBI" id="CHEBI:64075"/>
        <dbReference type="EC" id="5.1.99.6"/>
    </reaction>
</comment>
<dbReference type="InterPro" id="IPR000631">
    <property type="entry name" value="CARKD"/>
</dbReference>
<dbReference type="SUPFAM" id="SSF53613">
    <property type="entry name" value="Ribokinase-like"/>
    <property type="match status" value="1"/>
</dbReference>
<dbReference type="FunFam" id="3.40.50.10260:FF:000003">
    <property type="entry name" value="Multifunctional fusion protein"/>
    <property type="match status" value="1"/>
</dbReference>
<dbReference type="EC" id="5.1.99.6" evidence="19"/>
<evidence type="ECO:0000259" key="20">
    <source>
        <dbReference type="PROSITE" id="PS51383"/>
    </source>
</evidence>
<feature type="domain" description="YjeF N-terminal" evidence="21">
    <location>
        <begin position="20"/>
        <end position="222"/>
    </location>
</feature>
<proteinExistence type="inferred from homology"/>
<keyword evidence="9 18" id="KW-0630">Potassium</keyword>
<dbReference type="InterPro" id="IPR036652">
    <property type="entry name" value="YjeF_N_dom_sf"/>
</dbReference>
<feature type="binding site" evidence="17">
    <location>
        <position position="324"/>
    </location>
    <ligand>
        <name>(6S)-NADPHX</name>
        <dbReference type="ChEBI" id="CHEBI:64076"/>
    </ligand>
</feature>
<dbReference type="InterPro" id="IPR030677">
    <property type="entry name" value="Nnr"/>
</dbReference>
<dbReference type="RefSeq" id="WP_150873067.1">
    <property type="nucleotide sequence ID" value="NZ_VWSE01000010.1"/>
</dbReference>
<evidence type="ECO:0000256" key="11">
    <source>
        <dbReference type="ARBA" id="ARBA00023235"/>
    </source>
</evidence>
<gene>
    <name evidence="17" type="primary">nnrD</name>
    <name evidence="18" type="synonym">nnrE</name>
    <name evidence="22" type="ORF">F2P58_22825</name>
</gene>
<comment type="function">
    <text evidence="18">Catalyzes the epimerization of the S- and R-forms of NAD(P)HX, a damaged form of NAD(P)H that is a result of enzymatic or heat-dependent hydration. This is a prerequisite for the S-specific NAD(P)H-hydrate dehydratase to allow the repair of both epimers of NAD(P)HX.</text>
</comment>
<keyword evidence="13" id="KW-0511">Multifunctional enzyme</keyword>
<reference evidence="22 23" key="1">
    <citation type="submission" date="2019-09" db="EMBL/GenBank/DDBJ databases">
        <title>Whole genome sequence of Vibrio fortis.</title>
        <authorList>
            <person name="Das S.K."/>
        </authorList>
    </citation>
    <scope>NUCLEOTIDE SEQUENCE [LARGE SCALE GENOMIC DNA]</scope>
    <source>
        <strain evidence="22 23">AN60</strain>
    </source>
</reference>
<evidence type="ECO:0000256" key="9">
    <source>
        <dbReference type="ARBA" id="ARBA00022958"/>
    </source>
</evidence>
<dbReference type="Gene3D" id="3.40.1190.20">
    <property type="match status" value="1"/>
</dbReference>
<comment type="function">
    <text evidence="14 19">Bifunctional enzyme that catalyzes the epimerization of the S- and R-forms of NAD(P)HX and the dehydration of the S-form of NAD(P)HX at the expense of ADP, which is converted to AMP. This allows the repair of both epimers of NAD(P)HX, a damaged form of NAD(P)H that is a result of enzymatic or heat-dependent hydration.</text>
</comment>
<dbReference type="AlphaFoldDB" id="A0A5N3QT04"/>
<evidence type="ECO:0000256" key="4">
    <source>
        <dbReference type="ARBA" id="ARBA00009524"/>
    </source>
</evidence>
<feature type="binding site" evidence="17">
    <location>
        <position position="440"/>
    </location>
    <ligand>
        <name>AMP</name>
        <dbReference type="ChEBI" id="CHEBI:456215"/>
    </ligand>
</feature>
<dbReference type="Gene3D" id="3.40.50.10260">
    <property type="entry name" value="YjeF N-terminal domain"/>
    <property type="match status" value="1"/>
</dbReference>
<dbReference type="EMBL" id="VWSE01000010">
    <property type="protein sequence ID" value="KAB0285357.1"/>
    <property type="molecule type" value="Genomic_DNA"/>
</dbReference>
<dbReference type="EC" id="4.2.1.136" evidence="19"/>
<dbReference type="GO" id="GO:0110051">
    <property type="term" value="P:metabolite repair"/>
    <property type="evidence" value="ECO:0007669"/>
    <property type="project" value="TreeGrafter"/>
</dbReference>
<evidence type="ECO:0000256" key="1">
    <source>
        <dbReference type="ARBA" id="ARBA00000013"/>
    </source>
</evidence>
<feature type="binding site" evidence="17">
    <location>
        <position position="375"/>
    </location>
    <ligand>
        <name>(6S)-NADPHX</name>
        <dbReference type="ChEBI" id="CHEBI:64076"/>
    </ligand>
</feature>
<keyword evidence="7 17" id="KW-0067">ATP-binding</keyword>
<keyword evidence="5 18" id="KW-0479">Metal-binding</keyword>
<feature type="binding site" evidence="18">
    <location>
        <position position="132"/>
    </location>
    <ligand>
        <name>K(+)</name>
        <dbReference type="ChEBI" id="CHEBI:29103"/>
    </ligand>
</feature>
<dbReference type="PROSITE" id="PS51385">
    <property type="entry name" value="YJEF_N"/>
    <property type="match status" value="1"/>
</dbReference>
<feature type="binding site" evidence="18">
    <location>
        <begin position="68"/>
        <end position="72"/>
    </location>
    <ligand>
        <name>(6S)-NADPHX</name>
        <dbReference type="ChEBI" id="CHEBI:64076"/>
    </ligand>
</feature>
<keyword evidence="12 17" id="KW-0456">Lyase</keyword>
<evidence type="ECO:0000256" key="15">
    <source>
        <dbReference type="ARBA" id="ARBA00048238"/>
    </source>
</evidence>
<comment type="catalytic activity">
    <reaction evidence="2 18 19">
        <text>(6R)-NADPHX = (6S)-NADPHX</text>
        <dbReference type="Rhea" id="RHEA:32227"/>
        <dbReference type="ChEBI" id="CHEBI:64076"/>
        <dbReference type="ChEBI" id="CHEBI:64077"/>
        <dbReference type="EC" id="5.1.99.6"/>
    </reaction>
</comment>
<sequence length="502" mass="53505">MFTSLAIPELPQELYLSDTVRQGEKRVAKLLGIPMYELMERAGESVFSVIQQRYEHCRRILVVTGTGNNGGDGYVVARLALMSGYKVTLWQVGSSQKISGDAKSAEQLFLSAGGKVQEPNFEVDDSIDLIVDGILGTGLTGKLRAYAESVITTLNKSSCPVISIDVPSGLDSDTGRQLGTTVKANATVTFIALKRGLVTAQARSHVGELLFAGLSIDRAFAYHSAPNALLTSSRWLDRLKVRAQDSHKGSHGRLLVVGGGDGMSGAAYLAAAASLRSGTGLLASIVHQSSCFPMRSLLPEAMVSDVEQLSERLEWCTSICVGVGLSRLDWGKNAYEAVMSRAYDMPKVIDADGLYWLAQDDLDARPIENTVITPHPGEAAMLLNCSVKDVEADRYLSIKKLCQKYRCVTVLKGAGTLISDGHKTVVCHAGNAGMATGGMGDVLAGVISSLLAQGYQPIEAAILGSVIHSMAADHNANTYGQVGMMASDVLGSVRHIINRLDD</sequence>
<dbReference type="PANTHER" id="PTHR12592:SF0">
    <property type="entry name" value="ATP-DEPENDENT (S)-NAD(P)H-HYDRATE DEHYDRATASE"/>
    <property type="match status" value="1"/>
</dbReference>
<dbReference type="GO" id="GO:0046496">
    <property type="term" value="P:nicotinamide nucleotide metabolic process"/>
    <property type="evidence" value="ECO:0007669"/>
    <property type="project" value="UniProtKB-UniRule"/>
</dbReference>
<feature type="binding site" evidence="18">
    <location>
        <position position="168"/>
    </location>
    <ligand>
        <name>K(+)</name>
        <dbReference type="ChEBI" id="CHEBI:29103"/>
    </ligand>
</feature>
<dbReference type="HAMAP" id="MF_01966">
    <property type="entry name" value="NADHX_epimerase"/>
    <property type="match status" value="1"/>
</dbReference>
<comment type="similarity">
    <text evidence="17">Belongs to the NnrD/CARKD family.</text>
</comment>
<feature type="binding site" evidence="18">
    <location>
        <begin position="136"/>
        <end position="142"/>
    </location>
    <ligand>
        <name>(6S)-NADPHX</name>
        <dbReference type="ChEBI" id="CHEBI:64076"/>
    </ligand>
</feature>
<evidence type="ECO:0000313" key="23">
    <source>
        <dbReference type="Proteomes" id="UP000326789"/>
    </source>
</evidence>
<feature type="binding site" evidence="17">
    <location>
        <position position="441"/>
    </location>
    <ligand>
        <name>(6S)-NADPHX</name>
        <dbReference type="ChEBI" id="CHEBI:64076"/>
    </ligand>
</feature>
<comment type="caution">
    <text evidence="18">Lacks conserved residue(s) required for the propagation of feature annotation.</text>
</comment>
<evidence type="ECO:0000256" key="17">
    <source>
        <dbReference type="HAMAP-Rule" id="MF_01965"/>
    </source>
</evidence>
<keyword evidence="10 17" id="KW-0520">NAD</keyword>
<protein>
    <recommendedName>
        <fullName evidence="19">Bifunctional NAD(P)H-hydrate repair enzyme</fullName>
    </recommendedName>
    <alternativeName>
        <fullName evidence="19">Nicotinamide nucleotide repair protein</fullName>
    </alternativeName>
    <domain>
        <recommendedName>
            <fullName evidence="19">ADP-dependent (S)-NAD(P)H-hydrate dehydratase</fullName>
            <ecNumber evidence="19">4.2.1.136</ecNumber>
        </recommendedName>
        <alternativeName>
            <fullName evidence="19">ADP-dependent NAD(P)HX dehydratase</fullName>
        </alternativeName>
    </domain>
    <domain>
        <recommendedName>
            <fullName evidence="19">NAD(P)H-hydrate epimerase</fullName>
            <ecNumber evidence="19">5.1.99.6</ecNumber>
        </recommendedName>
    </domain>
</protein>
<dbReference type="HAMAP" id="MF_01965">
    <property type="entry name" value="NADHX_dehydratase"/>
    <property type="match status" value="1"/>
</dbReference>
<evidence type="ECO:0000256" key="8">
    <source>
        <dbReference type="ARBA" id="ARBA00022857"/>
    </source>
</evidence>
<dbReference type="GO" id="GO:0052855">
    <property type="term" value="F:ADP-dependent NAD(P)H-hydrate dehydratase activity"/>
    <property type="evidence" value="ECO:0007669"/>
    <property type="project" value="UniProtKB-UniRule"/>
</dbReference>
<comment type="cofactor">
    <cofactor evidence="18 19">
        <name>K(+)</name>
        <dbReference type="ChEBI" id="CHEBI:29103"/>
    </cofactor>
    <text evidence="18 19">Binds 1 potassium ion per subunit.</text>
</comment>